<gene>
    <name evidence="1" type="ORF">UA08_03357</name>
</gene>
<dbReference type="AlphaFoldDB" id="A0A225B253"/>
<dbReference type="Proteomes" id="UP000214365">
    <property type="component" value="Unassembled WGS sequence"/>
</dbReference>
<sequence length="208" mass="23137">MGFKYRAKQSCHETFSEKEPQLAPECVTTEMRIESTYQQSRENALLLRKDKHPRSILSPPEITIEEYILFKNKVTCNSNLPRVQANQATDDSTIPANLTIPAQDEAYSYLFQSLSGKCHGLNLVTYPASATGDEDVMDKNGASSFIASSSTCVRIGAVVYVKPGTACRDWKDIEMGLERIFKHAAAKNGNNATAWQFEGVAFEVWEAT</sequence>
<keyword evidence="2" id="KW-1185">Reference proteome</keyword>
<proteinExistence type="predicted"/>
<protein>
    <submittedName>
        <fullName evidence="1">Uncharacterized protein</fullName>
    </submittedName>
</protein>
<evidence type="ECO:0000313" key="1">
    <source>
        <dbReference type="EMBL" id="OKL61316.1"/>
    </source>
</evidence>
<evidence type="ECO:0000313" key="2">
    <source>
        <dbReference type="Proteomes" id="UP000214365"/>
    </source>
</evidence>
<name>A0A225B253_TALAT</name>
<organism evidence="1 2">
    <name type="scientific">Talaromyces atroroseus</name>
    <dbReference type="NCBI Taxonomy" id="1441469"/>
    <lineage>
        <taxon>Eukaryota</taxon>
        <taxon>Fungi</taxon>
        <taxon>Dikarya</taxon>
        <taxon>Ascomycota</taxon>
        <taxon>Pezizomycotina</taxon>
        <taxon>Eurotiomycetes</taxon>
        <taxon>Eurotiomycetidae</taxon>
        <taxon>Eurotiales</taxon>
        <taxon>Trichocomaceae</taxon>
        <taxon>Talaromyces</taxon>
        <taxon>Talaromyces sect. Trachyspermi</taxon>
    </lineage>
</organism>
<accession>A0A225B253</accession>
<dbReference type="GeneID" id="31003112"/>
<dbReference type="EMBL" id="LFMY01000004">
    <property type="protein sequence ID" value="OKL61316.1"/>
    <property type="molecule type" value="Genomic_DNA"/>
</dbReference>
<comment type="caution">
    <text evidence="1">The sequence shown here is derived from an EMBL/GenBank/DDBJ whole genome shotgun (WGS) entry which is preliminary data.</text>
</comment>
<dbReference type="RefSeq" id="XP_020121437.1">
    <property type="nucleotide sequence ID" value="XM_020265648.1"/>
</dbReference>
<reference evidence="1 2" key="1">
    <citation type="submission" date="2015-06" db="EMBL/GenBank/DDBJ databases">
        <title>Talaromyces atroroseus IBT 11181 draft genome.</title>
        <authorList>
            <person name="Rasmussen K.B."/>
            <person name="Rasmussen S."/>
            <person name="Petersen B."/>
            <person name="Sicheritz-Ponten T."/>
            <person name="Mortensen U.H."/>
            <person name="Thrane U."/>
        </authorList>
    </citation>
    <scope>NUCLEOTIDE SEQUENCE [LARGE SCALE GENOMIC DNA]</scope>
    <source>
        <strain evidence="1 2">IBT 11181</strain>
    </source>
</reference>